<organism evidence="2 3">
    <name type="scientific">Candidatus Nitrosocosmicus franklandianus</name>
    <dbReference type="NCBI Taxonomy" id="1798806"/>
    <lineage>
        <taxon>Archaea</taxon>
        <taxon>Nitrososphaerota</taxon>
        <taxon>Nitrososphaeria</taxon>
        <taxon>Nitrososphaerales</taxon>
        <taxon>Nitrososphaeraceae</taxon>
        <taxon>Candidatus Nitrosocosmicus</taxon>
    </lineage>
</organism>
<keyword evidence="1" id="KW-0812">Transmembrane</keyword>
<dbReference type="Proteomes" id="UP000294299">
    <property type="component" value="Chromosome NFRAN"/>
</dbReference>
<dbReference type="GeneID" id="39420181"/>
<reference evidence="2 3" key="1">
    <citation type="submission" date="2019-02" db="EMBL/GenBank/DDBJ databases">
        <authorList>
            <person name="Lehtovirta-Morley E L."/>
        </authorList>
    </citation>
    <scope>NUCLEOTIDE SEQUENCE [LARGE SCALE GENOMIC DNA]</scope>
    <source>
        <strain evidence="2">NFRAN1</strain>
    </source>
</reference>
<evidence type="ECO:0000256" key="1">
    <source>
        <dbReference type="SAM" id="Phobius"/>
    </source>
</evidence>
<gene>
    <name evidence="2" type="ORF">NFRAN_0683</name>
</gene>
<protein>
    <submittedName>
        <fullName evidence="2">Uncharacterized protein</fullName>
    </submittedName>
</protein>
<evidence type="ECO:0000313" key="2">
    <source>
        <dbReference type="EMBL" id="VFJ13005.1"/>
    </source>
</evidence>
<keyword evidence="1" id="KW-0472">Membrane</keyword>
<name>A0A484IAF8_9ARCH</name>
<dbReference type="RefSeq" id="WP_134482989.1">
    <property type="nucleotide sequence ID" value="NZ_LR216287.1"/>
</dbReference>
<dbReference type="AlphaFoldDB" id="A0A484IAF8"/>
<dbReference type="EMBL" id="LR216287">
    <property type="protein sequence ID" value="VFJ13005.1"/>
    <property type="molecule type" value="Genomic_DNA"/>
</dbReference>
<accession>A0A484IAF8</accession>
<keyword evidence="1" id="KW-1133">Transmembrane helix</keyword>
<dbReference type="KEGG" id="nfn:NFRAN_0683"/>
<keyword evidence="3" id="KW-1185">Reference proteome</keyword>
<feature type="transmembrane region" description="Helical" evidence="1">
    <location>
        <begin position="111"/>
        <end position="130"/>
    </location>
</feature>
<evidence type="ECO:0000313" key="3">
    <source>
        <dbReference type="Proteomes" id="UP000294299"/>
    </source>
</evidence>
<sequence>MNVIYGQIATNSSNPIITIPTTISKEAQNALKNITSQISAFVTPEPNDLNGCDVLNAQVSAMSITQSQSLVDSFEASITSAKFGNVPYSISSLRIELTMLKHWSTYMVADILFWVQILLWSIPCLWQMLLASESYL</sequence>
<proteinExistence type="predicted"/>